<keyword evidence="1" id="KW-0175">Coiled coil</keyword>
<accession>A0A8S1WUM8</accession>
<keyword evidence="4" id="KW-1185">Reference proteome</keyword>
<gene>
    <name evidence="3" type="ORF">PPENT_87.1.T1010072</name>
</gene>
<dbReference type="EMBL" id="CAJJDO010000101">
    <property type="protein sequence ID" value="CAD8192300.1"/>
    <property type="molecule type" value="Genomic_DNA"/>
</dbReference>
<reference evidence="3" key="1">
    <citation type="submission" date="2021-01" db="EMBL/GenBank/DDBJ databases">
        <authorList>
            <consortium name="Genoscope - CEA"/>
            <person name="William W."/>
        </authorList>
    </citation>
    <scope>NUCLEOTIDE SEQUENCE</scope>
</reference>
<proteinExistence type="predicted"/>
<feature type="coiled-coil region" evidence="1">
    <location>
        <begin position="214"/>
        <end position="241"/>
    </location>
</feature>
<dbReference type="AlphaFoldDB" id="A0A8S1WUM8"/>
<dbReference type="Proteomes" id="UP000689195">
    <property type="component" value="Unassembled WGS sequence"/>
</dbReference>
<evidence type="ECO:0000313" key="4">
    <source>
        <dbReference type="Proteomes" id="UP000689195"/>
    </source>
</evidence>
<organism evidence="3 4">
    <name type="scientific">Paramecium pentaurelia</name>
    <dbReference type="NCBI Taxonomy" id="43138"/>
    <lineage>
        <taxon>Eukaryota</taxon>
        <taxon>Sar</taxon>
        <taxon>Alveolata</taxon>
        <taxon>Ciliophora</taxon>
        <taxon>Intramacronucleata</taxon>
        <taxon>Oligohymenophorea</taxon>
        <taxon>Peniculida</taxon>
        <taxon>Parameciidae</taxon>
        <taxon>Paramecium</taxon>
    </lineage>
</organism>
<evidence type="ECO:0000256" key="1">
    <source>
        <dbReference type="SAM" id="Coils"/>
    </source>
</evidence>
<dbReference type="OrthoDB" id="305003at2759"/>
<comment type="caution">
    <text evidence="3">The sequence shown here is derived from an EMBL/GenBank/DDBJ whole genome shotgun (WGS) entry which is preliminary data.</text>
</comment>
<protein>
    <submittedName>
        <fullName evidence="3">Uncharacterized protein</fullName>
    </submittedName>
</protein>
<evidence type="ECO:0000313" key="3">
    <source>
        <dbReference type="EMBL" id="CAD8192300.1"/>
    </source>
</evidence>
<sequence>MSFERMRKSFKSFLGLNTSPQIDQSSQASIPQELQSSNSSYNIKNKFVQIEKKQERLNPYKKSLLRLNEYQKTIIKGTDCSKCPTIQYSINQDEKPVIDHKITNPRWKREDQSQDYSSYTQRWSSLNDVPNPTYFQVQSKHTKNQPYDPQTLSQSKLSIKFQKNQFHQYMEDKPINVIRNDKNSPLKEKKKKSSQISIRRTDSVIFDVQDEPLFENGRQTVQKLENLVKNNEDENHSASESIIIKKQSITRFNKLIKQEHDYNPKTLLIETKPISPSYRDEQQKQTIQQIQQVKQQENTIQNSDGQIQQVQQKQQSSDPIEQIKEPLLEIKQELIIQQKLEQQPSIQIPVIEVNPFTSNVDCILFNAPWITNQIPQNQQTFNILQSQPIQNQYQTPFIQQQQQQQSAFPFQNDSQIQQNVYSNQTFFSQQVQASSNPFTTNQLNQNFFNQGNTQQPQTVYQSFQQDQQKKNDLFGFNQKQNNNNNNNNTFLFQTNSLGGGSFSADDQNKPLTIDLFSSQPIQNSKVSMITSQAAVNLFTLDHNSSAQPQNNKESDRYKNRFKQNTVKYNAAAQRME</sequence>
<feature type="region of interest" description="Disordered" evidence="2">
    <location>
        <begin position="16"/>
        <end position="35"/>
    </location>
</feature>
<name>A0A8S1WUM8_9CILI</name>
<evidence type="ECO:0000256" key="2">
    <source>
        <dbReference type="SAM" id="MobiDB-lite"/>
    </source>
</evidence>